<name>A0ABM1V6M4_SOLPN</name>
<feature type="region of interest" description="Disordered" evidence="1">
    <location>
        <begin position="291"/>
        <end position="312"/>
    </location>
</feature>
<dbReference type="Pfam" id="PF03732">
    <property type="entry name" value="Retrotrans_gag"/>
    <property type="match status" value="1"/>
</dbReference>
<dbReference type="InterPro" id="IPR043128">
    <property type="entry name" value="Rev_trsase/Diguanyl_cyclase"/>
</dbReference>
<feature type="region of interest" description="Disordered" evidence="1">
    <location>
        <begin position="172"/>
        <end position="253"/>
    </location>
</feature>
<dbReference type="PANTHER" id="PTHR34482">
    <property type="entry name" value="DNA DAMAGE-INDUCIBLE PROTEIN 1-LIKE"/>
    <property type="match status" value="1"/>
</dbReference>
<feature type="compositionally biased region" description="Low complexity" evidence="1">
    <location>
        <begin position="1"/>
        <end position="17"/>
    </location>
</feature>
<dbReference type="Proteomes" id="UP000694930">
    <property type="component" value="Chromosome 3"/>
</dbReference>
<protein>
    <submittedName>
        <fullName evidence="4">Uncharacterized protein LOC114076479</fullName>
    </submittedName>
</protein>
<evidence type="ECO:0000313" key="4">
    <source>
        <dbReference type="RefSeq" id="XP_027771392.1"/>
    </source>
</evidence>
<feature type="domain" description="Retrotransposon gag" evidence="2">
    <location>
        <begin position="79"/>
        <end position="171"/>
    </location>
</feature>
<dbReference type="InterPro" id="IPR043502">
    <property type="entry name" value="DNA/RNA_pol_sf"/>
</dbReference>
<evidence type="ECO:0000313" key="3">
    <source>
        <dbReference type="Proteomes" id="UP000694930"/>
    </source>
</evidence>
<dbReference type="Gene3D" id="3.30.70.270">
    <property type="match status" value="1"/>
</dbReference>
<dbReference type="PANTHER" id="PTHR34482:SF57">
    <property type="entry name" value="RETROTRANSPOSON GAG DOMAIN-CONTAINING PROTEIN"/>
    <property type="match status" value="1"/>
</dbReference>
<accession>A0ABM1V6M4</accession>
<feature type="compositionally biased region" description="Basic and acidic residues" evidence="1">
    <location>
        <begin position="172"/>
        <end position="181"/>
    </location>
</feature>
<reference evidence="3" key="1">
    <citation type="journal article" date="2014" name="Nat. Genet.">
        <title>The genome of the stress-tolerant wild tomato species Solanum pennellii.</title>
        <authorList>
            <person name="Bolger A."/>
            <person name="Scossa F."/>
            <person name="Bolger M.E."/>
            <person name="Lanz C."/>
            <person name="Maumus F."/>
            <person name="Tohge T."/>
            <person name="Quesneville H."/>
            <person name="Alseekh S."/>
            <person name="Sorensen I."/>
            <person name="Lichtenstein G."/>
            <person name="Fich E.A."/>
            <person name="Conte M."/>
            <person name="Keller H."/>
            <person name="Schneeberger K."/>
            <person name="Schwacke R."/>
            <person name="Ofner I."/>
            <person name="Vrebalov J."/>
            <person name="Xu Y."/>
            <person name="Osorio S."/>
            <person name="Aflitos S.A."/>
            <person name="Schijlen E."/>
            <person name="Jimenez-Gomez J.M."/>
            <person name="Ryngajllo M."/>
            <person name="Kimura S."/>
            <person name="Kumar R."/>
            <person name="Koenig D."/>
            <person name="Headland L.R."/>
            <person name="Maloof J.N."/>
            <person name="Sinha N."/>
            <person name="van Ham R.C."/>
            <person name="Lankhorst R.K."/>
            <person name="Mao L."/>
            <person name="Vogel A."/>
            <person name="Arsova B."/>
            <person name="Panstruga R."/>
            <person name="Fei Z."/>
            <person name="Rose J.K."/>
            <person name="Zamir D."/>
            <person name="Carrari F."/>
            <person name="Giovannoni J.J."/>
            <person name="Weigel D."/>
            <person name="Usadel B."/>
            <person name="Fernie A.R."/>
        </authorList>
    </citation>
    <scope>NUCLEOTIDE SEQUENCE [LARGE SCALE GENOMIC DNA]</scope>
    <source>
        <strain evidence="3">cv. LA0716</strain>
    </source>
</reference>
<feature type="region of interest" description="Disordered" evidence="1">
    <location>
        <begin position="1"/>
        <end position="31"/>
    </location>
</feature>
<reference evidence="4" key="2">
    <citation type="submission" date="2025-08" db="UniProtKB">
        <authorList>
            <consortium name="RefSeq"/>
        </authorList>
    </citation>
    <scope>IDENTIFICATION</scope>
</reference>
<evidence type="ECO:0000256" key="1">
    <source>
        <dbReference type="SAM" id="MobiDB-lite"/>
    </source>
</evidence>
<feature type="compositionally biased region" description="Basic and acidic residues" evidence="1">
    <location>
        <begin position="236"/>
        <end position="253"/>
    </location>
</feature>
<organism evidence="3 4">
    <name type="scientific">Solanum pennellii</name>
    <name type="common">Tomato</name>
    <name type="synonym">Lycopersicon pennellii</name>
    <dbReference type="NCBI Taxonomy" id="28526"/>
    <lineage>
        <taxon>Eukaryota</taxon>
        <taxon>Viridiplantae</taxon>
        <taxon>Streptophyta</taxon>
        <taxon>Embryophyta</taxon>
        <taxon>Tracheophyta</taxon>
        <taxon>Spermatophyta</taxon>
        <taxon>Magnoliopsida</taxon>
        <taxon>eudicotyledons</taxon>
        <taxon>Gunneridae</taxon>
        <taxon>Pentapetalae</taxon>
        <taxon>asterids</taxon>
        <taxon>lamiids</taxon>
        <taxon>Solanales</taxon>
        <taxon>Solanaceae</taxon>
        <taxon>Solanoideae</taxon>
        <taxon>Solaneae</taxon>
        <taxon>Solanum</taxon>
        <taxon>Solanum subgen. Lycopersicon</taxon>
    </lineage>
</organism>
<feature type="compositionally biased region" description="Polar residues" evidence="1">
    <location>
        <begin position="221"/>
        <end position="233"/>
    </location>
</feature>
<evidence type="ECO:0000259" key="2">
    <source>
        <dbReference type="Pfam" id="PF03732"/>
    </source>
</evidence>
<keyword evidence="3" id="KW-1185">Reference proteome</keyword>
<sequence length="383" mass="43204">MAQAITAQAQDITAQATREGAPRENPHASTMASRLRDFTRMNPPVYFGSRTNEGPQEFLDEFQIIFYAMGVNEEENAELAAYHFKDVAQVWYKMWVDGRAQGEVPITWDILKTAFLERFFPREKREAKVEEFINLHQGGISVKEYSLKFVKLSKYSSSLVSSSRDEISRLMVHEQQVEESHRRKRGREGKKPRPSDQAGSRTGRSLFGVQDRPKLKKGHQHSGNPTPSRNTNAKGGKYDPKKGNDINDQHDRKSCGKYGRLHGGKCMVGSNACYGCGKSGHMIKDFPHVKNQAKADTQPQPNPTAAAEPPKRNKFYAFNGREEQEKSADVGVEVDPKKIESVKNWLRPLTPTDIRSFLDLANNYRRFVVGFSAIAAPLTTLTK</sequence>
<gene>
    <name evidence="4" type="primary">LOC114076479</name>
</gene>
<proteinExistence type="predicted"/>
<dbReference type="RefSeq" id="XP_027771392.1">
    <property type="nucleotide sequence ID" value="XM_027915591.1"/>
</dbReference>
<dbReference type="GeneID" id="114076479"/>
<dbReference type="SUPFAM" id="SSF56672">
    <property type="entry name" value="DNA/RNA polymerases"/>
    <property type="match status" value="1"/>
</dbReference>
<dbReference type="InterPro" id="IPR005162">
    <property type="entry name" value="Retrotrans_gag_dom"/>
</dbReference>